<reference evidence="1 2" key="1">
    <citation type="journal article" date="2019" name="ACS Chem. Biol.">
        <title>Identification and Mobilization of a Cryptic Antibiotic Biosynthesis Gene Locus from a Human-Pathogenic Nocardia Isolate.</title>
        <authorList>
            <person name="Herisse M."/>
            <person name="Ishida K."/>
            <person name="Porter J.L."/>
            <person name="Howden B."/>
            <person name="Hertweck C."/>
            <person name="Stinear T.P."/>
            <person name="Pidot S.J."/>
        </authorList>
    </citation>
    <scope>NUCLEOTIDE SEQUENCE [LARGE SCALE GENOMIC DNA]</scope>
    <source>
        <strain evidence="1 2">AUSMDU00012715</strain>
    </source>
</reference>
<dbReference type="RefSeq" id="WP_167491002.1">
    <property type="nucleotide sequence ID" value="NZ_CP046173.1"/>
</dbReference>
<name>A0A6G9ZE07_9NOCA</name>
<dbReference type="EMBL" id="CP046173">
    <property type="protein sequence ID" value="QIS23684.1"/>
    <property type="molecule type" value="Genomic_DNA"/>
</dbReference>
<dbReference type="Proteomes" id="UP000500953">
    <property type="component" value="Chromosome"/>
</dbReference>
<evidence type="ECO:0000313" key="1">
    <source>
        <dbReference type="EMBL" id="QIS23684.1"/>
    </source>
</evidence>
<accession>A0A6G9ZE07</accession>
<gene>
    <name evidence="1" type="ORF">F6W96_40830</name>
</gene>
<sequence>MKFLQVDTAGDVRRWDTYIVAVPDDWDPDADDTALRLHDLIAQGKGQHQGTEYEGEHMPVPPYKFEITEVTEHPAAALTEE</sequence>
<organism evidence="1 2">
    <name type="scientific">Nocardia terpenica</name>
    <dbReference type="NCBI Taxonomy" id="455432"/>
    <lineage>
        <taxon>Bacteria</taxon>
        <taxon>Bacillati</taxon>
        <taxon>Actinomycetota</taxon>
        <taxon>Actinomycetes</taxon>
        <taxon>Mycobacteriales</taxon>
        <taxon>Nocardiaceae</taxon>
        <taxon>Nocardia</taxon>
    </lineage>
</organism>
<protein>
    <submittedName>
        <fullName evidence="1">Uncharacterized protein</fullName>
    </submittedName>
</protein>
<proteinExistence type="predicted"/>
<dbReference type="AlphaFoldDB" id="A0A6G9ZE07"/>
<evidence type="ECO:0000313" key="2">
    <source>
        <dbReference type="Proteomes" id="UP000500953"/>
    </source>
</evidence>